<dbReference type="Pfam" id="PF02373">
    <property type="entry name" value="JmjC"/>
    <property type="match status" value="1"/>
</dbReference>
<dbReference type="GO" id="GO:0000785">
    <property type="term" value="C:chromatin"/>
    <property type="evidence" value="ECO:0007669"/>
    <property type="project" value="TreeGrafter"/>
</dbReference>
<organism evidence="5">
    <name type="scientific">Melanaphis sacchari</name>
    <dbReference type="NCBI Taxonomy" id="742174"/>
    <lineage>
        <taxon>Eukaryota</taxon>
        <taxon>Metazoa</taxon>
        <taxon>Ecdysozoa</taxon>
        <taxon>Arthropoda</taxon>
        <taxon>Hexapoda</taxon>
        <taxon>Insecta</taxon>
        <taxon>Pterygota</taxon>
        <taxon>Neoptera</taxon>
        <taxon>Paraneoptera</taxon>
        <taxon>Hemiptera</taxon>
        <taxon>Sternorrhyncha</taxon>
        <taxon>Aphidomorpha</taxon>
        <taxon>Aphidoidea</taxon>
        <taxon>Aphididae</taxon>
        <taxon>Aphidini</taxon>
        <taxon>Melanaphis</taxon>
    </lineage>
</organism>
<dbReference type="SUPFAM" id="SSF51197">
    <property type="entry name" value="Clavaminate synthase-like"/>
    <property type="match status" value="1"/>
</dbReference>
<dbReference type="PANTHER" id="PTHR10694:SF113">
    <property type="entry name" value="PROTEIN JUMONJI"/>
    <property type="match status" value="1"/>
</dbReference>
<keyword evidence="2" id="KW-0539">Nucleus</keyword>
<evidence type="ECO:0000259" key="4">
    <source>
        <dbReference type="PROSITE" id="PS51184"/>
    </source>
</evidence>
<comment type="subcellular location">
    <subcellularLocation>
        <location evidence="1">Nucleus</location>
    </subcellularLocation>
</comment>
<dbReference type="SMART" id="SM00558">
    <property type="entry name" value="JmjC"/>
    <property type="match status" value="1"/>
</dbReference>
<evidence type="ECO:0000313" key="5">
    <source>
        <dbReference type="EMBL" id="MBW15254.1"/>
    </source>
</evidence>
<dbReference type="EMBL" id="GFXV01003449">
    <property type="protein sequence ID" value="MBW15254.1"/>
    <property type="molecule type" value="Transcribed_RNA"/>
</dbReference>
<evidence type="ECO:0000256" key="2">
    <source>
        <dbReference type="ARBA" id="ARBA00023242"/>
    </source>
</evidence>
<dbReference type="GO" id="GO:0006338">
    <property type="term" value="P:chromatin remodeling"/>
    <property type="evidence" value="ECO:0007669"/>
    <property type="project" value="TreeGrafter"/>
</dbReference>
<proteinExistence type="predicted"/>
<dbReference type="PROSITE" id="PS51184">
    <property type="entry name" value="JMJC"/>
    <property type="match status" value="1"/>
</dbReference>
<dbReference type="AlphaFoldDB" id="A0A2H8TM73"/>
<protein>
    <submittedName>
        <fullName evidence="5">Protein Jumonji</fullName>
    </submittedName>
</protein>
<dbReference type="GO" id="GO:0010468">
    <property type="term" value="P:regulation of gene expression"/>
    <property type="evidence" value="ECO:0007669"/>
    <property type="project" value="TreeGrafter"/>
</dbReference>
<accession>A0A2H8TM73</accession>
<dbReference type="GO" id="GO:0005634">
    <property type="term" value="C:nucleus"/>
    <property type="evidence" value="ECO:0007669"/>
    <property type="project" value="UniProtKB-SubCell"/>
</dbReference>
<dbReference type="OrthoDB" id="8951118at2759"/>
<gene>
    <name evidence="5" type="primary">jarid2b_2</name>
</gene>
<dbReference type="Gene3D" id="2.60.120.650">
    <property type="entry name" value="Cupin"/>
    <property type="match status" value="1"/>
</dbReference>
<dbReference type="PANTHER" id="PTHR10694">
    <property type="entry name" value="LYSINE-SPECIFIC DEMETHYLASE"/>
    <property type="match status" value="1"/>
</dbReference>
<evidence type="ECO:0000256" key="1">
    <source>
        <dbReference type="ARBA" id="ARBA00004123"/>
    </source>
</evidence>
<reference evidence="5" key="1">
    <citation type="submission" date="2017-10" db="EMBL/GenBank/DDBJ databases">
        <title>Transcriptome Assembly of Sugarcane Aphid Adults.</title>
        <authorList>
            <person name="Scully E.D."/>
            <person name="Palmer N.A."/>
            <person name="Geib S.M."/>
            <person name="Sarath G."/>
            <person name="Sattler S.E."/>
        </authorList>
    </citation>
    <scope>NUCLEOTIDE SEQUENCE</scope>
    <source>
        <tissue evidence="5">Whole body</tissue>
    </source>
</reference>
<sequence length="388" mass="43740">MWFKEQQQQQPSGGHSSSTSAAAAGIVRAEDVESLYWKNVQERKNHICVLSGSIDSGAEGYGFPTTKTATFTKHPWNLKVLTNNPVSVLKSLGPVMGMTVPTIHMGMVFSACCWYKDPHGLPWIEYLHTGADKVWYGVPSDQSDRFRAAMKRLLPRAVAEGQNHHSWLAADSGMVPPSCLLEHGVTLTRTVQNPGQFLIVMPRAYTCNVSTGYVISESVYFTQPGWLDGAEKIFQDLQKNCEPAAFSFEKLLINMSTDSRTPQNILKQLLNMLSNMRDCEVALRSQLVEDLGLKASERIRPSSTKSNEHDDDYECDVCHSILYISMVNNSHEDCDYCLRHGIEILSKKHNQLKYCKFLYTFDETDLDMILVKLRERIDSKKKKTSAKS</sequence>
<evidence type="ECO:0000256" key="3">
    <source>
        <dbReference type="SAM" id="MobiDB-lite"/>
    </source>
</evidence>
<name>A0A2H8TM73_9HEMI</name>
<feature type="domain" description="JmjC" evidence="4">
    <location>
        <begin position="70"/>
        <end position="238"/>
    </location>
</feature>
<feature type="region of interest" description="Disordered" evidence="3">
    <location>
        <begin position="1"/>
        <end position="22"/>
    </location>
</feature>
<dbReference type="InterPro" id="IPR003347">
    <property type="entry name" value="JmjC_dom"/>
</dbReference>